<dbReference type="Proteomes" id="UP000734854">
    <property type="component" value="Unassembled WGS sequence"/>
</dbReference>
<dbReference type="InterPro" id="IPR019734">
    <property type="entry name" value="TPR_rpt"/>
</dbReference>
<dbReference type="GO" id="GO:0015995">
    <property type="term" value="P:chlorophyll biosynthetic process"/>
    <property type="evidence" value="ECO:0007669"/>
    <property type="project" value="InterPro"/>
</dbReference>
<sequence length="348" mass="39513">MAAPVRCFPHPLTSSSHRETSWRSSLSPAEFSGWRCLKNSFYKKIFSMSASASASASSYSLEKEIFNFKLNVRVSNQAWQTLSSFHSTYSNGYIAHKEKSERIDVKLSKLHFIFKKVLCCDQVGIMLRLPKTLILTNIWMFTLPLEVLAETCEPDKTYMKMPLLFAIAVIGATVSGLLARTRKDELKRLNSQLRQINEALRRQAKIEAYAPGLSYAPVGRIKETEIIVDPEKQQLLTILRTGKNFLRNQDPKKAFILFKEAFDLAQSLEDHAEEKKAARGLGASLQRQGKYMEAIKYYSKVIEISKLTGENSDITEAYGAIADCYTELGDLERAAKFYDKYIARLETN</sequence>
<proteinExistence type="predicted"/>
<feature type="coiled-coil region" evidence="2">
    <location>
        <begin position="179"/>
        <end position="206"/>
    </location>
</feature>
<feature type="repeat" description="TPR" evidence="1">
    <location>
        <begin position="275"/>
        <end position="308"/>
    </location>
</feature>
<dbReference type="AlphaFoldDB" id="A0A8J5FE68"/>
<protein>
    <recommendedName>
        <fullName evidence="5">Protein FLUORESCENT IN BLUE LIGHT, chloroplastic</fullName>
    </recommendedName>
</protein>
<keyword evidence="4" id="KW-1185">Reference proteome</keyword>
<keyword evidence="1" id="KW-0802">TPR repeat</keyword>
<evidence type="ECO:0008006" key="5">
    <source>
        <dbReference type="Google" id="ProtNLM"/>
    </source>
</evidence>
<dbReference type="PROSITE" id="PS50293">
    <property type="entry name" value="TPR_REGION"/>
    <property type="match status" value="1"/>
</dbReference>
<dbReference type="InterPro" id="IPR044243">
    <property type="entry name" value="FLU"/>
</dbReference>
<dbReference type="Gene3D" id="1.25.40.10">
    <property type="entry name" value="Tetratricopeptide repeat domain"/>
    <property type="match status" value="1"/>
</dbReference>
<dbReference type="PANTHER" id="PTHR47310:SF2">
    <property type="entry name" value="PROTEIN FLUORESCENT IN BLUE LIGHT, CHLOROPLASTIC"/>
    <property type="match status" value="1"/>
</dbReference>
<evidence type="ECO:0000256" key="2">
    <source>
        <dbReference type="SAM" id="Coils"/>
    </source>
</evidence>
<dbReference type="SUPFAM" id="SSF48452">
    <property type="entry name" value="TPR-like"/>
    <property type="match status" value="1"/>
</dbReference>
<dbReference type="Pfam" id="PF13424">
    <property type="entry name" value="TPR_12"/>
    <property type="match status" value="1"/>
</dbReference>
<evidence type="ECO:0000313" key="3">
    <source>
        <dbReference type="EMBL" id="KAG6485637.1"/>
    </source>
</evidence>
<organism evidence="3 4">
    <name type="scientific">Zingiber officinale</name>
    <name type="common">Ginger</name>
    <name type="synonym">Amomum zingiber</name>
    <dbReference type="NCBI Taxonomy" id="94328"/>
    <lineage>
        <taxon>Eukaryota</taxon>
        <taxon>Viridiplantae</taxon>
        <taxon>Streptophyta</taxon>
        <taxon>Embryophyta</taxon>
        <taxon>Tracheophyta</taxon>
        <taxon>Spermatophyta</taxon>
        <taxon>Magnoliopsida</taxon>
        <taxon>Liliopsida</taxon>
        <taxon>Zingiberales</taxon>
        <taxon>Zingiberaceae</taxon>
        <taxon>Zingiber</taxon>
    </lineage>
</organism>
<reference evidence="3 4" key="1">
    <citation type="submission" date="2020-08" db="EMBL/GenBank/DDBJ databases">
        <title>Plant Genome Project.</title>
        <authorList>
            <person name="Zhang R.-G."/>
        </authorList>
    </citation>
    <scope>NUCLEOTIDE SEQUENCE [LARGE SCALE GENOMIC DNA]</scope>
    <source>
        <tissue evidence="3">Rhizome</tissue>
    </source>
</reference>
<dbReference type="InterPro" id="IPR011990">
    <property type="entry name" value="TPR-like_helical_dom_sf"/>
</dbReference>
<dbReference type="EMBL" id="JACMSC010000015">
    <property type="protein sequence ID" value="KAG6485637.1"/>
    <property type="molecule type" value="Genomic_DNA"/>
</dbReference>
<evidence type="ECO:0000256" key="1">
    <source>
        <dbReference type="PROSITE-ProRule" id="PRU00339"/>
    </source>
</evidence>
<dbReference type="SMART" id="SM00028">
    <property type="entry name" value="TPR"/>
    <property type="match status" value="2"/>
</dbReference>
<evidence type="ECO:0000313" key="4">
    <source>
        <dbReference type="Proteomes" id="UP000734854"/>
    </source>
</evidence>
<dbReference type="PANTHER" id="PTHR47310">
    <property type="entry name" value="PROTEIN FLUORESCENT IN BLUE LIGHT, CHLOROPLASTIC"/>
    <property type="match status" value="1"/>
</dbReference>
<name>A0A8J5FE68_ZINOF</name>
<accession>A0A8J5FE68</accession>
<keyword evidence="2" id="KW-0175">Coiled coil</keyword>
<comment type="caution">
    <text evidence="3">The sequence shown here is derived from an EMBL/GenBank/DDBJ whole genome shotgun (WGS) entry which is preliminary data.</text>
</comment>
<dbReference type="PROSITE" id="PS50005">
    <property type="entry name" value="TPR"/>
    <property type="match status" value="1"/>
</dbReference>
<gene>
    <name evidence="3" type="ORF">ZIOFF_054200</name>
</gene>